<evidence type="ECO:0000256" key="1">
    <source>
        <dbReference type="SAM" id="MobiDB-lite"/>
    </source>
</evidence>
<feature type="region of interest" description="Disordered" evidence="1">
    <location>
        <begin position="36"/>
        <end position="66"/>
    </location>
</feature>
<name>A0A5C6XFW3_9DELT</name>
<keyword evidence="2" id="KW-0732">Signal</keyword>
<dbReference type="OrthoDB" id="5484003at2"/>
<dbReference type="InterPro" id="IPR024079">
    <property type="entry name" value="MetalloPept_cat_dom_sf"/>
</dbReference>
<evidence type="ECO:0008006" key="5">
    <source>
        <dbReference type="Google" id="ProtNLM"/>
    </source>
</evidence>
<evidence type="ECO:0000313" key="3">
    <source>
        <dbReference type="EMBL" id="TXD37767.1"/>
    </source>
</evidence>
<organism evidence="3 4">
    <name type="scientific">Lujinxingia vulgaris</name>
    <dbReference type="NCBI Taxonomy" id="2600176"/>
    <lineage>
        <taxon>Bacteria</taxon>
        <taxon>Deltaproteobacteria</taxon>
        <taxon>Bradymonadales</taxon>
        <taxon>Lujinxingiaceae</taxon>
        <taxon>Lujinxingia</taxon>
    </lineage>
</organism>
<keyword evidence="4" id="KW-1185">Reference proteome</keyword>
<dbReference type="Gene3D" id="3.40.390.10">
    <property type="entry name" value="Collagenase (Catalytic Domain)"/>
    <property type="match status" value="1"/>
</dbReference>
<proteinExistence type="predicted"/>
<evidence type="ECO:0000313" key="4">
    <source>
        <dbReference type="Proteomes" id="UP000321412"/>
    </source>
</evidence>
<evidence type="ECO:0000256" key="2">
    <source>
        <dbReference type="SAM" id="SignalP"/>
    </source>
</evidence>
<dbReference type="RefSeq" id="WP_146980920.1">
    <property type="nucleotide sequence ID" value="NZ_VOSM01000003.1"/>
</dbReference>
<dbReference type="EMBL" id="VOSM01000003">
    <property type="protein sequence ID" value="TXD37767.1"/>
    <property type="molecule type" value="Genomic_DNA"/>
</dbReference>
<feature type="chain" id="PRO_5022735697" description="Peptidase M43 pregnancy-associated plasma-A domain-containing protein" evidence="2">
    <location>
        <begin position="23"/>
        <end position="534"/>
    </location>
</feature>
<sequence length="534" mass="57203">MMRTLTTRLVALLALTSAAALGACVPQEPAEEQPLIVIDEDPEPTENDAGDEDTSSDPDADGEPATVCTNTCSSARDGQCDDGGTGALFESCDYGTDCADCGSRPVIEEPDPDPDPEPICTDSCQYANDGECDDGGAGAQYDVCTYGTDCGDCGSRDARRSCNSNAECSEGRVCNATGQCVSSQGASSIEFVTITDFQASAQDVWDSEFEVGGDVRSVSLIVEMMDPAATAYIWEVITPQNTLLFDFERQDQSLMHVYPVTAGGQMGILLPNSPQFALSAGTYRVRLWTEDASRVRVHALIKRGPLNPQGGSLPVNFWFTEQDYMDAAQAQQSADFQEGLEVFRQIYANIGIALGPVRYRDVEGTLGRQIAVPQDENVLCEGIRQVATEANLSGINLFMIDDAPSLGILGISCGLPGAPTRPGVARAGAAIALAYLNYSPEIFGETVAHEAGHYLGLFHTTERTGADFDPLDDTPECPAPRPLGEDEFMGPDDCIGRGADNTMFWTSFSQGGRQTTLTPHQRFVLMNNALIETY</sequence>
<dbReference type="AlphaFoldDB" id="A0A5C6XFW3"/>
<dbReference type="Proteomes" id="UP000321412">
    <property type="component" value="Unassembled WGS sequence"/>
</dbReference>
<comment type="caution">
    <text evidence="3">The sequence shown here is derived from an EMBL/GenBank/DDBJ whole genome shotgun (WGS) entry which is preliminary data.</text>
</comment>
<dbReference type="PROSITE" id="PS51257">
    <property type="entry name" value="PROKAR_LIPOPROTEIN"/>
    <property type="match status" value="1"/>
</dbReference>
<accession>A0A5C6XFW3</accession>
<gene>
    <name evidence="3" type="ORF">FRC98_08755</name>
</gene>
<protein>
    <recommendedName>
        <fullName evidence="5">Peptidase M43 pregnancy-associated plasma-A domain-containing protein</fullName>
    </recommendedName>
</protein>
<dbReference type="GO" id="GO:0008237">
    <property type="term" value="F:metallopeptidase activity"/>
    <property type="evidence" value="ECO:0007669"/>
    <property type="project" value="InterPro"/>
</dbReference>
<reference evidence="3 4" key="1">
    <citation type="submission" date="2019-08" db="EMBL/GenBank/DDBJ databases">
        <title>Bradymonadales sp. TMQ4.</title>
        <authorList>
            <person name="Liang Q."/>
        </authorList>
    </citation>
    <scope>NUCLEOTIDE SEQUENCE [LARGE SCALE GENOMIC DNA]</scope>
    <source>
        <strain evidence="3 4">TMQ4</strain>
    </source>
</reference>
<feature type="compositionally biased region" description="Acidic residues" evidence="1">
    <location>
        <begin position="38"/>
        <end position="62"/>
    </location>
</feature>
<dbReference type="SUPFAM" id="SSF55486">
    <property type="entry name" value="Metalloproteases ('zincins'), catalytic domain"/>
    <property type="match status" value="1"/>
</dbReference>
<feature type="signal peptide" evidence="2">
    <location>
        <begin position="1"/>
        <end position="22"/>
    </location>
</feature>